<evidence type="ECO:0000256" key="3">
    <source>
        <dbReference type="ARBA" id="ARBA00022777"/>
    </source>
</evidence>
<dbReference type="Proteomes" id="UP000029692">
    <property type="component" value="Unassembled WGS sequence"/>
</dbReference>
<dbReference type="PIRSF" id="PIRSF000538">
    <property type="entry name" value="GlpK"/>
    <property type="match status" value="1"/>
</dbReference>
<evidence type="ECO:0000256" key="4">
    <source>
        <dbReference type="ARBA" id="ARBA00022840"/>
    </source>
</evidence>
<dbReference type="STRING" id="1480694.DC28_08260"/>
<keyword evidence="4" id="KW-0067">ATP-binding</keyword>
<evidence type="ECO:0000259" key="9">
    <source>
        <dbReference type="Pfam" id="PF02782"/>
    </source>
</evidence>
<organism evidence="10 11">
    <name type="scientific">Spirochaeta lutea</name>
    <dbReference type="NCBI Taxonomy" id="1480694"/>
    <lineage>
        <taxon>Bacteria</taxon>
        <taxon>Pseudomonadati</taxon>
        <taxon>Spirochaetota</taxon>
        <taxon>Spirochaetia</taxon>
        <taxon>Spirochaetales</taxon>
        <taxon>Spirochaetaceae</taxon>
        <taxon>Spirochaeta</taxon>
    </lineage>
</organism>
<keyword evidence="11" id="KW-1185">Reference proteome</keyword>
<evidence type="ECO:0000256" key="6">
    <source>
        <dbReference type="ARBA" id="ARBA00023277"/>
    </source>
</evidence>
<evidence type="ECO:0000256" key="2">
    <source>
        <dbReference type="ARBA" id="ARBA00022741"/>
    </source>
</evidence>
<dbReference type="InterPro" id="IPR000577">
    <property type="entry name" value="Carb_kinase_FGGY"/>
</dbReference>
<dbReference type="Pfam" id="PF00370">
    <property type="entry name" value="FGGY_N"/>
    <property type="match status" value="1"/>
</dbReference>
<dbReference type="RefSeq" id="WP_037547548.1">
    <property type="nucleotide sequence ID" value="NZ_JNUP01000063.1"/>
</dbReference>
<dbReference type="GO" id="GO:0005737">
    <property type="term" value="C:cytoplasm"/>
    <property type="evidence" value="ECO:0007669"/>
    <property type="project" value="TreeGrafter"/>
</dbReference>
<dbReference type="eggNOG" id="COG1069">
    <property type="taxonomic scope" value="Bacteria"/>
</dbReference>
<dbReference type="GO" id="GO:0019150">
    <property type="term" value="F:D-ribulokinase activity"/>
    <property type="evidence" value="ECO:0007669"/>
    <property type="project" value="TreeGrafter"/>
</dbReference>
<dbReference type="EMBL" id="JNUP01000063">
    <property type="protein sequence ID" value="KGE72084.1"/>
    <property type="molecule type" value="Genomic_DNA"/>
</dbReference>
<dbReference type="GO" id="GO:0019569">
    <property type="term" value="P:L-arabinose catabolic process to D-xylulose 5-phosphate"/>
    <property type="evidence" value="ECO:0007669"/>
    <property type="project" value="InterPro"/>
</dbReference>
<accession>A0A098QWI0</accession>
<dbReference type="InterPro" id="IPR018484">
    <property type="entry name" value="FGGY_N"/>
</dbReference>
<dbReference type="InterPro" id="IPR005929">
    <property type="entry name" value="Ribulokinase"/>
</dbReference>
<dbReference type="GO" id="GO:0008741">
    <property type="term" value="F:ribulokinase activity"/>
    <property type="evidence" value="ECO:0007669"/>
    <property type="project" value="InterPro"/>
</dbReference>
<comment type="similarity">
    <text evidence="7">Belongs to the FGGY kinase family.</text>
</comment>
<dbReference type="InterPro" id="IPR018483">
    <property type="entry name" value="Carb_kinase_FGGY_CS"/>
</dbReference>
<dbReference type="NCBIfam" id="NF003154">
    <property type="entry name" value="PRK04123.1"/>
    <property type="match status" value="1"/>
</dbReference>
<dbReference type="InterPro" id="IPR018485">
    <property type="entry name" value="FGGY_C"/>
</dbReference>
<dbReference type="Pfam" id="PF02782">
    <property type="entry name" value="FGGY_C"/>
    <property type="match status" value="1"/>
</dbReference>
<protein>
    <submittedName>
        <fullName evidence="10">L-ribulokinase</fullName>
    </submittedName>
</protein>
<name>A0A098QWI0_9SPIO</name>
<comment type="caution">
    <text evidence="10">The sequence shown here is derived from an EMBL/GenBank/DDBJ whole genome shotgun (WGS) entry which is preliminary data.</text>
</comment>
<feature type="domain" description="Carbohydrate kinase FGGY N-terminal" evidence="8">
    <location>
        <begin position="5"/>
        <end position="284"/>
    </location>
</feature>
<keyword evidence="6" id="KW-0119">Carbohydrate metabolism</keyword>
<dbReference type="PANTHER" id="PTHR43435:SF4">
    <property type="entry name" value="FGGY CARBOHYDRATE KINASE DOMAIN-CONTAINING PROTEIN"/>
    <property type="match status" value="1"/>
</dbReference>
<evidence type="ECO:0000256" key="7">
    <source>
        <dbReference type="RuleBase" id="RU003733"/>
    </source>
</evidence>
<reference evidence="10 11" key="1">
    <citation type="submission" date="2014-05" db="EMBL/GenBank/DDBJ databases">
        <title>De novo Genome Sequence of Spirocheata sp.</title>
        <authorList>
            <person name="Shivani Y."/>
            <person name="Subhash Y."/>
            <person name="Tushar L."/>
            <person name="Sasikala C."/>
            <person name="Ramana C.V."/>
        </authorList>
    </citation>
    <scope>NUCLEOTIDE SEQUENCE [LARGE SCALE GENOMIC DNA]</scope>
    <source>
        <strain evidence="10 11">JC230</strain>
    </source>
</reference>
<sequence>MKRFTIGLDFGTSSVRGVLVDVSNGNTAAEAVFPYPHGTDGVLIDAGDSNLARQHPQDHIDGLQAVIRSILNQGSTESAVEADQVIGIGVDTTGSTPIPVDQDGTPLGLRPEFAQELDAMVWLWKDHTAFAEAADITAAARELHPEYLGKIGGTYSSEWFWAKILKCARSNPRVSAAAATWVEHADLVPAILTGNTAPDGIPRGICAAGHKGLFHESWGGYPDREFLTALHPELGRIRDSLPAHARTAEEPAGYLTPEWADRLGLPEGIPVALGAFDAHFGAVGAGVGTGVLVKNIGTSCCDITVADGSDSLPDIPGLCGIVPGSVLPGFHGLEAGQSAIGDIFNWFAKIAGPGRPTGEVLADLEDQARRLRPGQSGILALDWQNGNRTVLVDQRLTGLFIGLTLHSTPAEMYRALVEATAFGARVIVERFEEYGVNTRRVLACGGIPYKSPMLMQIYADVLGKPMELSRSTQTAALGSAVAAAVTAGADRGGYDDFSSAMGAMTGTLDEVYTPDPSRHEVYTRLYGIYRNLHDAFGVPGASPDLYAAMKRLLDIKDRS</sequence>
<dbReference type="SUPFAM" id="SSF53067">
    <property type="entry name" value="Actin-like ATPase domain"/>
    <property type="match status" value="2"/>
</dbReference>
<feature type="domain" description="Carbohydrate kinase FGGY C-terminal" evidence="9">
    <location>
        <begin position="295"/>
        <end position="486"/>
    </location>
</feature>
<dbReference type="InterPro" id="IPR043129">
    <property type="entry name" value="ATPase_NBD"/>
</dbReference>
<dbReference type="GO" id="GO:0005524">
    <property type="term" value="F:ATP binding"/>
    <property type="evidence" value="ECO:0007669"/>
    <property type="project" value="UniProtKB-KW"/>
</dbReference>
<dbReference type="CDD" id="cd07781">
    <property type="entry name" value="ASKHA_NBD_FGGY_L-RBK"/>
    <property type="match status" value="1"/>
</dbReference>
<evidence type="ECO:0000256" key="5">
    <source>
        <dbReference type="ARBA" id="ARBA00022935"/>
    </source>
</evidence>
<evidence type="ECO:0000259" key="8">
    <source>
        <dbReference type="Pfam" id="PF00370"/>
    </source>
</evidence>
<dbReference type="Gene3D" id="3.30.420.40">
    <property type="match status" value="2"/>
</dbReference>
<gene>
    <name evidence="10" type="ORF">DC28_08260</name>
</gene>
<proteinExistence type="inferred from homology"/>
<evidence type="ECO:0000313" key="10">
    <source>
        <dbReference type="EMBL" id="KGE72084.1"/>
    </source>
</evidence>
<dbReference type="PANTHER" id="PTHR43435">
    <property type="entry name" value="RIBULOKINASE"/>
    <property type="match status" value="1"/>
</dbReference>
<dbReference type="AlphaFoldDB" id="A0A098QWI0"/>
<keyword evidence="1 7" id="KW-0808">Transferase</keyword>
<dbReference type="OrthoDB" id="9805576at2"/>
<keyword evidence="5" id="KW-0054">Arabinose catabolism</keyword>
<evidence type="ECO:0000256" key="1">
    <source>
        <dbReference type="ARBA" id="ARBA00022679"/>
    </source>
</evidence>
<keyword evidence="3 7" id="KW-0418">Kinase</keyword>
<dbReference type="PROSITE" id="PS00445">
    <property type="entry name" value="FGGY_KINASES_2"/>
    <property type="match status" value="1"/>
</dbReference>
<evidence type="ECO:0000313" key="11">
    <source>
        <dbReference type="Proteomes" id="UP000029692"/>
    </source>
</evidence>
<keyword evidence="2" id="KW-0547">Nucleotide-binding</keyword>